<dbReference type="InterPro" id="IPR053066">
    <property type="entry name" value="ADGR_G7"/>
</dbReference>
<evidence type="ECO:0000313" key="10">
    <source>
        <dbReference type="EMBL" id="KAJ8024357.1"/>
    </source>
</evidence>
<dbReference type="InterPro" id="IPR057244">
    <property type="entry name" value="GAIN_B"/>
</dbReference>
<evidence type="ECO:0000256" key="4">
    <source>
        <dbReference type="ARBA" id="ARBA00023136"/>
    </source>
</evidence>
<feature type="signal peptide" evidence="7">
    <location>
        <begin position="1"/>
        <end position="18"/>
    </location>
</feature>
<keyword evidence="3 6" id="KW-1133">Transmembrane helix</keyword>
<dbReference type="PROSITE" id="PS50261">
    <property type="entry name" value="G_PROTEIN_RECEP_F2_4"/>
    <property type="match status" value="1"/>
</dbReference>
<keyword evidence="2 6" id="KW-0812">Transmembrane</keyword>
<name>A0A9Q0YQ93_HOLLE</name>
<dbReference type="GO" id="GO:0007166">
    <property type="term" value="P:cell surface receptor signaling pathway"/>
    <property type="evidence" value="ECO:0007669"/>
    <property type="project" value="InterPro"/>
</dbReference>
<dbReference type="OrthoDB" id="10037534at2759"/>
<dbReference type="Pfam" id="PF00002">
    <property type="entry name" value="7tm_2"/>
    <property type="match status" value="1"/>
</dbReference>
<evidence type="ECO:0000259" key="8">
    <source>
        <dbReference type="PROSITE" id="PS50221"/>
    </source>
</evidence>
<organism evidence="10 11">
    <name type="scientific">Holothuria leucospilota</name>
    <name type="common">Black long sea cucumber</name>
    <name type="synonym">Mertensiothuria leucospilota</name>
    <dbReference type="NCBI Taxonomy" id="206669"/>
    <lineage>
        <taxon>Eukaryota</taxon>
        <taxon>Metazoa</taxon>
        <taxon>Echinodermata</taxon>
        <taxon>Eleutherozoa</taxon>
        <taxon>Echinozoa</taxon>
        <taxon>Holothuroidea</taxon>
        <taxon>Aspidochirotacea</taxon>
        <taxon>Aspidochirotida</taxon>
        <taxon>Holothuriidae</taxon>
        <taxon>Holothuria</taxon>
    </lineage>
</organism>
<dbReference type="Pfam" id="PF01825">
    <property type="entry name" value="GPS"/>
    <property type="match status" value="1"/>
</dbReference>
<dbReference type="EMBL" id="JAIZAY010000018">
    <property type="protein sequence ID" value="KAJ8024357.1"/>
    <property type="molecule type" value="Genomic_DNA"/>
</dbReference>
<evidence type="ECO:0000256" key="3">
    <source>
        <dbReference type="ARBA" id="ARBA00022989"/>
    </source>
</evidence>
<dbReference type="GO" id="GO:0004930">
    <property type="term" value="F:G protein-coupled receptor activity"/>
    <property type="evidence" value="ECO:0007669"/>
    <property type="project" value="InterPro"/>
</dbReference>
<feature type="domain" description="GAIN-B" evidence="8">
    <location>
        <begin position="473"/>
        <end position="646"/>
    </location>
</feature>
<dbReference type="Proteomes" id="UP001152320">
    <property type="component" value="Chromosome 18"/>
</dbReference>
<evidence type="ECO:0000256" key="6">
    <source>
        <dbReference type="SAM" id="Phobius"/>
    </source>
</evidence>
<dbReference type="PANTHER" id="PTHR47767">
    <property type="entry name" value="ADHESION G PROTEIN-COUPLED RECEPTOR G7"/>
    <property type="match status" value="1"/>
</dbReference>
<dbReference type="InterPro" id="IPR017981">
    <property type="entry name" value="GPCR_2-like_7TM"/>
</dbReference>
<accession>A0A9Q0YQ93</accession>
<dbReference type="PANTHER" id="PTHR47767:SF1">
    <property type="entry name" value="ADHESION G PROTEIN-COUPLED RECEPTOR G7"/>
    <property type="match status" value="1"/>
</dbReference>
<sequence>MAMYIATTVLLTVGLACGDEPTDACYNYYCTCTGGVTCLKHDPVFTTQNSYCEIIHGKTTHYTCPSHINCDEGTWFRAEKCGDKIKMKNLNGKGVLSFGKRFHPNDQGKYFCLKNKRDGCQNSRPNTLPAVVKMKGVDTYLGKFHFDGSPSACGGRRTDIMETIGFWMNETLCSTFQAEVCSFVLQHLTTQSGRYVEGYLYLADSMNISSLQILHNVREMPSPCCESDGVQLTLTNRTLQHVSSCPSERLNNDSAGTLTFPETNIGAIANSTEVCGDKKHNRLMPLASRKCEGDFISPSFWADPVVKSCTANDDNNKTVPTSHPTGRLTTVKANEASVELNENIDKSVQVTKENVNDVSRMLSKNTKNPENVDVVQLIWISERLKNITEIGSSSPEVTRHVLEIVDNLSNVKVDAYEESLPKETPTMILRALETQLTNLQKGEQNFTDVKPSLGVAACQFEQPVFGENITFGVFSSMGTEDSTELQRDVSVTTGIDNIFSKFLATLTLPANLLDGIPTGHSEKIRLTYIMHGSNFLFMNSNSWQRRLRESVESLVIAATVEGHNIANLSSPVISRFHLPHHVTEPMAKTSRKCVFWNFTLAKGLGDWSSEGCELVRSSEDNTGTIIECHCNHLTNFAVLLDVQGDIDNIALDILSIIGCMVSTFALVITVTVLLAVKKLREQVPQKIIINLSFALLGLYIFFLVGIDQHSLGTGCVIFGAFIHYFCLTSVAWMCVVATNMYLLFVRVFNVDVSGFMWKAYLAAWGVFR</sequence>
<reference evidence="10" key="1">
    <citation type="submission" date="2021-10" db="EMBL/GenBank/DDBJ databases">
        <title>Tropical sea cucumber genome reveals ecological adaptation and Cuvierian tubules defense mechanism.</title>
        <authorList>
            <person name="Chen T."/>
        </authorList>
    </citation>
    <scope>NUCLEOTIDE SEQUENCE</scope>
    <source>
        <strain evidence="10">Nanhai2018</strain>
        <tissue evidence="10">Muscle</tissue>
    </source>
</reference>
<feature type="domain" description="G-protein coupled receptors family 2 profile 2" evidence="9">
    <location>
        <begin position="651"/>
        <end position="768"/>
    </location>
</feature>
<dbReference type="InterPro" id="IPR000832">
    <property type="entry name" value="GPCR_2_secretin-like"/>
</dbReference>
<dbReference type="SMART" id="SM00303">
    <property type="entry name" value="GPS"/>
    <property type="match status" value="1"/>
</dbReference>
<dbReference type="InterPro" id="IPR046338">
    <property type="entry name" value="GAIN_dom_sf"/>
</dbReference>
<dbReference type="SUPFAM" id="SSF81321">
    <property type="entry name" value="Family A G protein-coupled receptor-like"/>
    <property type="match status" value="1"/>
</dbReference>
<feature type="transmembrane region" description="Helical" evidence="6">
    <location>
        <begin position="687"/>
        <end position="705"/>
    </location>
</feature>
<keyword evidence="5" id="KW-1015">Disulfide bond</keyword>
<feature type="chain" id="PRO_5040478112" evidence="7">
    <location>
        <begin position="19"/>
        <end position="768"/>
    </location>
</feature>
<dbReference type="Gene3D" id="2.60.220.50">
    <property type="match status" value="1"/>
</dbReference>
<proteinExistence type="predicted"/>
<evidence type="ECO:0000259" key="9">
    <source>
        <dbReference type="PROSITE" id="PS50261"/>
    </source>
</evidence>
<keyword evidence="11" id="KW-1185">Reference proteome</keyword>
<evidence type="ECO:0000313" key="11">
    <source>
        <dbReference type="Proteomes" id="UP001152320"/>
    </source>
</evidence>
<keyword evidence="7" id="KW-0732">Signal</keyword>
<comment type="subcellular location">
    <subcellularLocation>
        <location evidence="1">Membrane</location>
        <topology evidence="1">Multi-pass membrane protein</topology>
    </subcellularLocation>
</comment>
<dbReference type="GO" id="GO:0016020">
    <property type="term" value="C:membrane"/>
    <property type="evidence" value="ECO:0007669"/>
    <property type="project" value="UniProtKB-SubCell"/>
</dbReference>
<dbReference type="PROSITE" id="PS50221">
    <property type="entry name" value="GAIN_B"/>
    <property type="match status" value="1"/>
</dbReference>
<evidence type="ECO:0000256" key="1">
    <source>
        <dbReference type="ARBA" id="ARBA00004141"/>
    </source>
</evidence>
<gene>
    <name evidence="10" type="ORF">HOLleu_34254</name>
</gene>
<feature type="transmembrane region" description="Helical" evidence="6">
    <location>
        <begin position="711"/>
        <end position="735"/>
    </location>
</feature>
<feature type="transmembrane region" description="Helical" evidence="6">
    <location>
        <begin position="653"/>
        <end position="675"/>
    </location>
</feature>
<comment type="caution">
    <text evidence="10">The sequence shown here is derived from an EMBL/GenBank/DDBJ whole genome shotgun (WGS) entry which is preliminary data.</text>
</comment>
<dbReference type="AlphaFoldDB" id="A0A9Q0YQ93"/>
<protein>
    <submittedName>
        <fullName evidence="10">Adhesion G-protein coupled receptor G6</fullName>
    </submittedName>
</protein>
<evidence type="ECO:0000256" key="7">
    <source>
        <dbReference type="SAM" id="SignalP"/>
    </source>
</evidence>
<dbReference type="Gene3D" id="1.20.1070.10">
    <property type="entry name" value="Rhodopsin 7-helix transmembrane proteins"/>
    <property type="match status" value="1"/>
</dbReference>
<keyword evidence="10" id="KW-0675">Receptor</keyword>
<dbReference type="InterPro" id="IPR000203">
    <property type="entry name" value="GPS"/>
</dbReference>
<keyword evidence="4 6" id="KW-0472">Membrane</keyword>
<evidence type="ECO:0000256" key="5">
    <source>
        <dbReference type="ARBA" id="ARBA00023157"/>
    </source>
</evidence>
<evidence type="ECO:0000256" key="2">
    <source>
        <dbReference type="ARBA" id="ARBA00022692"/>
    </source>
</evidence>